<evidence type="ECO:0000313" key="1">
    <source>
        <dbReference type="EMBL" id="MBK1704503.1"/>
    </source>
</evidence>
<comment type="caution">
    <text evidence="1">The sequence shown here is derived from an EMBL/GenBank/DDBJ whole genome shotgun (WGS) entry which is preliminary data.</text>
</comment>
<dbReference type="Proteomes" id="UP001296776">
    <property type="component" value="Unassembled WGS sequence"/>
</dbReference>
<evidence type="ECO:0000313" key="2">
    <source>
        <dbReference type="Proteomes" id="UP001296776"/>
    </source>
</evidence>
<keyword evidence="2" id="KW-1185">Reference proteome</keyword>
<accession>A0AAJ0U3N4</accession>
<proteinExistence type="predicted"/>
<dbReference type="AlphaFoldDB" id="A0AAJ0U3N4"/>
<reference evidence="1" key="1">
    <citation type="submission" date="2017-08" db="EMBL/GenBank/DDBJ databases">
        <authorList>
            <person name="Imhoff J.F."/>
            <person name="Rahn T."/>
            <person name="Kuenzel S."/>
            <person name="Neulinger S.C."/>
        </authorList>
    </citation>
    <scope>NUCLEOTIDE SEQUENCE</scope>
    <source>
        <strain evidence="1">DSM 11080</strain>
    </source>
</reference>
<organism evidence="1 2">
    <name type="scientific">Halochromatium glycolicum</name>
    <dbReference type="NCBI Taxonomy" id="85075"/>
    <lineage>
        <taxon>Bacteria</taxon>
        <taxon>Pseudomonadati</taxon>
        <taxon>Pseudomonadota</taxon>
        <taxon>Gammaproteobacteria</taxon>
        <taxon>Chromatiales</taxon>
        <taxon>Chromatiaceae</taxon>
        <taxon>Halochromatium</taxon>
    </lineage>
</organism>
<reference evidence="1" key="2">
    <citation type="journal article" date="2020" name="Microorganisms">
        <title>Osmotic Adaptation and Compatible Solute Biosynthesis of Phototrophic Bacteria as Revealed from Genome Analyses.</title>
        <authorList>
            <person name="Imhoff J.F."/>
            <person name="Rahn T."/>
            <person name="Kunzel S."/>
            <person name="Keller A."/>
            <person name="Neulinger S.C."/>
        </authorList>
    </citation>
    <scope>NUCLEOTIDE SEQUENCE</scope>
    <source>
        <strain evidence="1">DSM 11080</strain>
    </source>
</reference>
<name>A0AAJ0U3N4_9GAMM</name>
<gene>
    <name evidence="1" type="ORF">CKO40_08115</name>
</gene>
<protein>
    <submittedName>
        <fullName evidence="1">Uncharacterized protein</fullName>
    </submittedName>
</protein>
<dbReference type="EMBL" id="NRSJ01000011">
    <property type="protein sequence ID" value="MBK1704503.1"/>
    <property type="molecule type" value="Genomic_DNA"/>
</dbReference>
<sequence>MLRRLKKASTEVESLALDADNKKIVSLRLNVGDLDKVKRVARRLRVRDSAVLRFAIKEMLRRLGPLCDEMAEGVDLMPLFIEMGEGLTSHFELDQARLERVINGNLSDFAKRVDPDDIALISMGEMPTAHTILRLRELCGRPVTATDAPAEVRNYLYDKYINGLPEGDDQFR</sequence>